<dbReference type="GO" id="GO:0003824">
    <property type="term" value="F:catalytic activity"/>
    <property type="evidence" value="ECO:0007669"/>
    <property type="project" value="UniProtKB-ARBA"/>
</dbReference>
<protein>
    <submittedName>
        <fullName evidence="2">Pimeloyl-ACP methyl ester carboxylesterase</fullName>
    </submittedName>
</protein>
<evidence type="ECO:0000259" key="1">
    <source>
        <dbReference type="Pfam" id="PF12697"/>
    </source>
</evidence>
<evidence type="ECO:0000313" key="3">
    <source>
        <dbReference type="Proteomes" id="UP000565579"/>
    </source>
</evidence>
<gene>
    <name evidence="2" type="ORF">HD593_006030</name>
</gene>
<sequence>MLIHGLGTPQRSWDPVARLLQPTFRVITLDLRGHGRSSVAQDYSIDAYIEDVLAVIDAVHVRRPLLVGHSFGALLALESAARRECRAVVAVDGGLPLQRPAEAKDRHTFDTEMRRPHVRLLMAVSTLLGRGVRLSPDQMWQVIQETEDREQALDSIYARLRCPILQVLAERAEPVPWGEEMHAAAKTAADRLYLTHSHVGQVWLDSGHAIPLEQPQQLAERIVTFAAAHSTP</sequence>
<dbReference type="RefSeq" id="WP_185105358.1">
    <property type="nucleotide sequence ID" value="NZ_JACHMI010000001.1"/>
</dbReference>
<dbReference type="InterPro" id="IPR000073">
    <property type="entry name" value="AB_hydrolase_1"/>
</dbReference>
<reference evidence="2 3" key="1">
    <citation type="submission" date="2020-08" db="EMBL/GenBank/DDBJ databases">
        <title>Sequencing the genomes of 1000 actinobacteria strains.</title>
        <authorList>
            <person name="Klenk H.-P."/>
        </authorList>
    </citation>
    <scope>NUCLEOTIDE SEQUENCE [LARGE SCALE GENOMIC DNA]</scope>
    <source>
        <strain evidence="2 3">DSM 43768</strain>
    </source>
</reference>
<dbReference type="PANTHER" id="PTHR43798">
    <property type="entry name" value="MONOACYLGLYCEROL LIPASE"/>
    <property type="match status" value="1"/>
</dbReference>
<organism evidence="2 3">
    <name type="scientific">Nonomuraea rubra</name>
    <dbReference type="NCBI Taxonomy" id="46180"/>
    <lineage>
        <taxon>Bacteria</taxon>
        <taxon>Bacillati</taxon>
        <taxon>Actinomycetota</taxon>
        <taxon>Actinomycetes</taxon>
        <taxon>Streptosporangiales</taxon>
        <taxon>Streptosporangiaceae</taxon>
        <taxon>Nonomuraea</taxon>
    </lineage>
</organism>
<dbReference type="PANTHER" id="PTHR43798:SF33">
    <property type="entry name" value="HYDROLASE, PUTATIVE (AFU_ORTHOLOGUE AFUA_2G14860)-RELATED"/>
    <property type="match status" value="1"/>
</dbReference>
<evidence type="ECO:0000313" key="2">
    <source>
        <dbReference type="EMBL" id="MBB6551235.1"/>
    </source>
</evidence>
<dbReference type="Proteomes" id="UP000565579">
    <property type="component" value="Unassembled WGS sequence"/>
</dbReference>
<comment type="caution">
    <text evidence="2">The sequence shown here is derived from an EMBL/GenBank/DDBJ whole genome shotgun (WGS) entry which is preliminary data.</text>
</comment>
<dbReference type="AlphaFoldDB" id="A0A7X0U1C6"/>
<dbReference type="Gene3D" id="3.40.50.1820">
    <property type="entry name" value="alpha/beta hydrolase"/>
    <property type="match status" value="1"/>
</dbReference>
<accession>A0A7X0U1C6</accession>
<keyword evidence="3" id="KW-1185">Reference proteome</keyword>
<name>A0A7X0U1C6_9ACTN</name>
<feature type="domain" description="AB hydrolase-1" evidence="1">
    <location>
        <begin position="2"/>
        <end position="220"/>
    </location>
</feature>
<proteinExistence type="predicted"/>
<dbReference type="SUPFAM" id="SSF53474">
    <property type="entry name" value="alpha/beta-Hydrolases"/>
    <property type="match status" value="1"/>
</dbReference>
<dbReference type="EMBL" id="JACHMI010000001">
    <property type="protein sequence ID" value="MBB6551235.1"/>
    <property type="molecule type" value="Genomic_DNA"/>
</dbReference>
<dbReference type="InterPro" id="IPR050266">
    <property type="entry name" value="AB_hydrolase_sf"/>
</dbReference>
<dbReference type="InterPro" id="IPR029058">
    <property type="entry name" value="AB_hydrolase_fold"/>
</dbReference>
<dbReference type="GO" id="GO:0016020">
    <property type="term" value="C:membrane"/>
    <property type="evidence" value="ECO:0007669"/>
    <property type="project" value="TreeGrafter"/>
</dbReference>
<dbReference type="Pfam" id="PF12697">
    <property type="entry name" value="Abhydrolase_6"/>
    <property type="match status" value="1"/>
</dbReference>